<feature type="region of interest" description="Disordered" evidence="13">
    <location>
        <begin position="23"/>
        <end position="43"/>
    </location>
</feature>
<comment type="caution">
    <text evidence="15">The sequence shown here is derived from an EMBL/GenBank/DDBJ whole genome shotgun (WGS) entry which is preliminary data.</text>
</comment>
<dbReference type="GO" id="GO:0008270">
    <property type="term" value="F:zinc ion binding"/>
    <property type="evidence" value="ECO:0007669"/>
    <property type="project" value="UniProtKB-KW"/>
</dbReference>
<keyword evidence="9" id="KW-0238">DNA-binding</keyword>
<feature type="compositionally biased region" description="Polar residues" evidence="13">
    <location>
        <begin position="356"/>
        <end position="373"/>
    </location>
</feature>
<evidence type="ECO:0000256" key="9">
    <source>
        <dbReference type="ARBA" id="ARBA00023125"/>
    </source>
</evidence>
<dbReference type="Pfam" id="PF16622">
    <property type="entry name" value="zf-C2H2_11"/>
    <property type="match status" value="1"/>
</dbReference>
<evidence type="ECO:0000313" key="16">
    <source>
        <dbReference type="Proteomes" id="UP001557470"/>
    </source>
</evidence>
<feature type="domain" description="C2H2-type" evidence="14">
    <location>
        <begin position="1020"/>
        <end position="1048"/>
    </location>
</feature>
<keyword evidence="6 12" id="KW-0863">Zinc-finger</keyword>
<evidence type="ECO:0000256" key="6">
    <source>
        <dbReference type="ARBA" id="ARBA00022771"/>
    </source>
</evidence>
<feature type="region of interest" description="Disordered" evidence="13">
    <location>
        <begin position="150"/>
        <end position="175"/>
    </location>
</feature>
<keyword evidence="4" id="KW-0479">Metal-binding</keyword>
<dbReference type="PROSITE" id="PS50157">
    <property type="entry name" value="ZINC_FINGER_C2H2_2"/>
    <property type="match status" value="5"/>
</dbReference>
<dbReference type="InterPro" id="IPR013087">
    <property type="entry name" value="Znf_C2H2_type"/>
</dbReference>
<dbReference type="PROSITE" id="PS00028">
    <property type="entry name" value="ZINC_FINGER_C2H2_1"/>
    <property type="match status" value="6"/>
</dbReference>
<dbReference type="EMBL" id="JAGEUA010000008">
    <property type="protein sequence ID" value="KAL0968290.1"/>
    <property type="molecule type" value="Genomic_DNA"/>
</dbReference>
<dbReference type="Proteomes" id="UP001557470">
    <property type="component" value="Unassembled WGS sequence"/>
</dbReference>
<evidence type="ECO:0000256" key="2">
    <source>
        <dbReference type="ARBA" id="ARBA00004123"/>
    </source>
</evidence>
<feature type="compositionally biased region" description="Basic and acidic residues" evidence="13">
    <location>
        <begin position="25"/>
        <end position="41"/>
    </location>
</feature>
<feature type="region of interest" description="Disordered" evidence="13">
    <location>
        <begin position="962"/>
        <end position="981"/>
    </location>
</feature>
<comment type="function">
    <text evidence="1">May be involved in transcriptional regulation.</text>
</comment>
<feature type="domain" description="C2H2-type" evidence="14">
    <location>
        <begin position="1160"/>
        <end position="1188"/>
    </location>
</feature>
<evidence type="ECO:0000256" key="3">
    <source>
        <dbReference type="ARBA" id="ARBA00006991"/>
    </source>
</evidence>
<gene>
    <name evidence="15" type="ORF">UPYG_G00264880</name>
</gene>
<feature type="region of interest" description="Disordered" evidence="13">
    <location>
        <begin position="1094"/>
        <end position="1123"/>
    </location>
</feature>
<accession>A0ABD0WAL5</accession>
<comment type="subcellular location">
    <subcellularLocation>
        <location evidence="2">Nucleus</location>
    </subcellularLocation>
</comment>
<feature type="compositionally biased region" description="Basic and acidic residues" evidence="13">
    <location>
        <begin position="1096"/>
        <end position="1107"/>
    </location>
</feature>
<keyword evidence="10" id="KW-0804">Transcription</keyword>
<dbReference type="SMART" id="SM00355">
    <property type="entry name" value="ZnF_C2H2"/>
    <property type="match status" value="12"/>
</dbReference>
<dbReference type="Pfam" id="PF25412">
    <property type="entry name" value="zf-C2H2_ZNF592"/>
    <property type="match status" value="1"/>
</dbReference>
<sequence length="1200" mass="132609">MGDMKTPDFDDLLAAFDIPDATSLDAKEAIQESHNEPEGPRKHQKMCMDESLPLQQALGVSDIPAVSVIVKNTSCQESSDSGDEREGPHFRHFLQNGLQGSDASMDSQQRGHCITKSFVCASNGDGSGGFLGKTLIHHQPEGTLSFPYSVTQFSPISSPESEDTQSDADDVRPKQRPYIPAVSIFMADEPPMSEHQKKLLPGSMFDISHKVDSDTPKKLSMSKGEFIQVGDSWAEKLDRNLSDQKDNENSHISAVVSTNDHNIIESIDNVKIVAANNMPTSRTCVKMPTKLTSCLEALVALNARQDPSEKPNTRDLSAAHDGNIKESPQLPMSPPSPRSPHEDVKWLMKPPESPLSICSDSSGKQSPALSSGSPPAIPRVRIKTIKTMTGQIQRTVTSVVPDSDNQDAHSPSQNLIVEETNSRLSSCPSHNVIGDIIVDIPVNNTPVNNVPSKVTDQVLECNSKRPGLMQSPAIFHKTSNPVMKSMPVAQHGPSAQKKISSPQEGTGNSPSTGFLPKAMHLANLNLVPYSVAASVAARSASHQLDQQHTLSPSMVCNSVPLVHQVKKTSQCPHAAIPSTAAGTLNRLLSRGNPLPTYIPNLSPPPESDINLPPRGYCCLECGDSFGVERSLAYHYGRRSVHIEVACTHCAKNVVFFNRCALLAHAREHKAKGAVMQCTQLVMKPIAEGHVFAHSMSESSVHVGSHLPPSKSQPAMPLYSDKVIHPRLCCLECYAHLSDYRGLAGHYQRLSEDMESLTCKLCSMLLPNKCSYKAHQRIHAHKSPYCCPECGALRRSVDIQKHVKENCLHYARKAGYKCLHCDMAFMSLSVHKTHIEEKHCEVFYKCSICPVAFKSSDGCQMHLTSKHNASNASPQIIFKCSCETVFKKKQLLFQHFRQNAKKLTTCVFKCPECTSVFTQKQLLMQHFKGVHDGIFKEKKSSETTETTAQHQHVNLAFHQPKVNSSMKHSDGNRKRVNVSSQDSKGNLKAGWTCGECLLWLPDREAYISHLRNSHGRSLKRYPCRQCDRSFNSSTSLRRHVRDEHDGKKKTFTCWYCTDKKTTFTTSVMLKNHISLMHGIRNPDFSLMSKSAPLDASKQAREVAKRPAADTEEEGQDGAAAEGSSVKRLKPQFRCSKCGFVTEDGTHFRQHIPQHKADGNTPQCLHCGLCFTSVLSLNRHLFIVHKIKEPEEDKKRKDECGV</sequence>
<keyword evidence="11" id="KW-0539">Nucleus</keyword>
<evidence type="ECO:0000256" key="12">
    <source>
        <dbReference type="PROSITE-ProRule" id="PRU00042"/>
    </source>
</evidence>
<dbReference type="InterPro" id="IPR041697">
    <property type="entry name" value="Znf-C2H2_11"/>
</dbReference>
<evidence type="ECO:0000256" key="1">
    <source>
        <dbReference type="ARBA" id="ARBA00003767"/>
    </source>
</evidence>
<evidence type="ECO:0000259" key="14">
    <source>
        <dbReference type="PROSITE" id="PS50157"/>
    </source>
</evidence>
<dbReference type="PANTHER" id="PTHR47222:SF1">
    <property type="entry name" value="ZINC FINGER PROTEIN 592"/>
    <property type="match status" value="1"/>
</dbReference>
<dbReference type="GO" id="GO:0005634">
    <property type="term" value="C:nucleus"/>
    <property type="evidence" value="ECO:0007669"/>
    <property type="project" value="UniProtKB-SubCell"/>
</dbReference>
<keyword evidence="16" id="KW-1185">Reference proteome</keyword>
<evidence type="ECO:0000256" key="5">
    <source>
        <dbReference type="ARBA" id="ARBA00022737"/>
    </source>
</evidence>
<feature type="domain" description="C2H2-type" evidence="14">
    <location>
        <begin position="756"/>
        <end position="783"/>
    </location>
</feature>
<evidence type="ECO:0000256" key="8">
    <source>
        <dbReference type="ARBA" id="ARBA00023015"/>
    </source>
</evidence>
<dbReference type="GO" id="GO:0003677">
    <property type="term" value="F:DNA binding"/>
    <property type="evidence" value="ECO:0007669"/>
    <property type="project" value="UniProtKB-KW"/>
</dbReference>
<protein>
    <recommendedName>
        <fullName evidence="14">C2H2-type domain-containing protein</fullName>
    </recommendedName>
</protein>
<evidence type="ECO:0000256" key="11">
    <source>
        <dbReference type="ARBA" id="ARBA00023242"/>
    </source>
</evidence>
<dbReference type="Gene3D" id="3.30.160.60">
    <property type="entry name" value="Classic Zinc Finger"/>
    <property type="match status" value="4"/>
</dbReference>
<dbReference type="PANTHER" id="PTHR47222">
    <property type="entry name" value="ZINC FINGER PROTEIN 532-RELATED"/>
    <property type="match status" value="1"/>
</dbReference>
<keyword evidence="5" id="KW-0677">Repeat</keyword>
<keyword evidence="7" id="KW-0862">Zinc</keyword>
<dbReference type="Pfam" id="PF13894">
    <property type="entry name" value="zf-C2H2_4"/>
    <property type="match status" value="1"/>
</dbReference>
<proteinExistence type="inferred from homology"/>
<feature type="region of interest" description="Disordered" evidence="13">
    <location>
        <begin position="305"/>
        <end position="377"/>
    </location>
</feature>
<evidence type="ECO:0000313" key="15">
    <source>
        <dbReference type="EMBL" id="KAL0968290.1"/>
    </source>
</evidence>
<dbReference type="SUPFAM" id="SSF57667">
    <property type="entry name" value="beta-beta-alpha zinc fingers"/>
    <property type="match status" value="2"/>
</dbReference>
<name>A0ABD0WAL5_UMBPY</name>
<dbReference type="InterPro" id="IPR045914">
    <property type="entry name" value="Zn532-like"/>
</dbReference>
<evidence type="ECO:0000256" key="7">
    <source>
        <dbReference type="ARBA" id="ARBA00022833"/>
    </source>
</evidence>
<dbReference type="AlphaFoldDB" id="A0ABD0WAL5"/>
<feature type="domain" description="C2H2-type" evidence="14">
    <location>
        <begin position="616"/>
        <end position="641"/>
    </location>
</feature>
<comment type="similarity">
    <text evidence="3">Belongs to the krueppel C2H2-type zinc-finger protein family.</text>
</comment>
<evidence type="ECO:0000256" key="13">
    <source>
        <dbReference type="SAM" id="MobiDB-lite"/>
    </source>
</evidence>
<reference evidence="15 16" key="1">
    <citation type="submission" date="2024-06" db="EMBL/GenBank/DDBJ databases">
        <authorList>
            <person name="Pan Q."/>
            <person name="Wen M."/>
            <person name="Jouanno E."/>
            <person name="Zahm M."/>
            <person name="Klopp C."/>
            <person name="Cabau C."/>
            <person name="Louis A."/>
            <person name="Berthelot C."/>
            <person name="Parey E."/>
            <person name="Roest Crollius H."/>
            <person name="Montfort J."/>
            <person name="Robinson-Rechavi M."/>
            <person name="Bouchez O."/>
            <person name="Lampietro C."/>
            <person name="Lopez Roques C."/>
            <person name="Donnadieu C."/>
            <person name="Postlethwait J."/>
            <person name="Bobe J."/>
            <person name="Verreycken H."/>
            <person name="Guiguen Y."/>
        </authorList>
    </citation>
    <scope>NUCLEOTIDE SEQUENCE [LARGE SCALE GENOMIC DNA]</scope>
    <source>
        <strain evidence="15">Up_M1</strain>
        <tissue evidence="15">Testis</tissue>
    </source>
</reference>
<keyword evidence="8" id="KW-0805">Transcription regulation</keyword>
<dbReference type="InterPro" id="IPR057356">
    <property type="entry name" value="Znf-C2H2_ZNF592"/>
</dbReference>
<feature type="compositionally biased region" description="Polar residues" evidence="13">
    <location>
        <begin position="497"/>
        <end position="512"/>
    </location>
</feature>
<organism evidence="15 16">
    <name type="scientific">Umbra pygmaea</name>
    <name type="common">Eastern mudminnow</name>
    <dbReference type="NCBI Taxonomy" id="75934"/>
    <lineage>
        <taxon>Eukaryota</taxon>
        <taxon>Metazoa</taxon>
        <taxon>Chordata</taxon>
        <taxon>Craniata</taxon>
        <taxon>Vertebrata</taxon>
        <taxon>Euteleostomi</taxon>
        <taxon>Actinopterygii</taxon>
        <taxon>Neopterygii</taxon>
        <taxon>Teleostei</taxon>
        <taxon>Protacanthopterygii</taxon>
        <taxon>Esociformes</taxon>
        <taxon>Umbridae</taxon>
        <taxon>Umbra</taxon>
    </lineage>
</organism>
<evidence type="ECO:0000256" key="10">
    <source>
        <dbReference type="ARBA" id="ARBA00023163"/>
    </source>
</evidence>
<feature type="region of interest" description="Disordered" evidence="13">
    <location>
        <begin position="489"/>
        <end position="512"/>
    </location>
</feature>
<feature type="domain" description="C2H2-type" evidence="14">
    <location>
        <begin position="907"/>
        <end position="932"/>
    </location>
</feature>
<feature type="compositionally biased region" description="Polar residues" evidence="13">
    <location>
        <begin position="150"/>
        <end position="159"/>
    </location>
</feature>
<dbReference type="InterPro" id="IPR036236">
    <property type="entry name" value="Znf_C2H2_sf"/>
</dbReference>
<evidence type="ECO:0000256" key="4">
    <source>
        <dbReference type="ARBA" id="ARBA00022723"/>
    </source>
</evidence>